<feature type="compositionally biased region" description="Acidic residues" evidence="1">
    <location>
        <begin position="250"/>
        <end position="259"/>
    </location>
</feature>
<accession>A0ABU6ZEQ6</accession>
<feature type="region of interest" description="Disordered" evidence="1">
    <location>
        <begin position="184"/>
        <end position="224"/>
    </location>
</feature>
<feature type="region of interest" description="Disordered" evidence="1">
    <location>
        <begin position="250"/>
        <end position="289"/>
    </location>
</feature>
<evidence type="ECO:0000313" key="3">
    <source>
        <dbReference type="Proteomes" id="UP001341840"/>
    </source>
</evidence>
<evidence type="ECO:0000313" key="2">
    <source>
        <dbReference type="EMBL" id="MED6220437.1"/>
    </source>
</evidence>
<feature type="compositionally biased region" description="Basic and acidic residues" evidence="1">
    <location>
        <begin position="202"/>
        <end position="222"/>
    </location>
</feature>
<sequence length="289" mass="33892">MEEPHAHPVEGKTIINDQAGHEGYMEGNLNLVAQVISDKELKFKIIKNAIMDIWGQPKGVNIIDVGRNKVVISFQDSSKGFKLWRGYLINMHTWTTNKPIMDVDHRYMKIWIQMHGGPFNFMSKKTTIGLGEELGTAIEAKDPWKNRILQRSFLFVKDWESKEAKLYLNAFEDEEEIIDMEYNNLSSDSESEEGGATKYRRRTWERETRNKNESEQRNREETSMQAVERVLEVQGSREVVMEEELVEQVEVDLPTAEEENQNKELIHRRNNENSIRHNEEKNCQNEENY</sequence>
<keyword evidence="3" id="KW-1185">Reference proteome</keyword>
<evidence type="ECO:0008006" key="4">
    <source>
        <dbReference type="Google" id="ProtNLM"/>
    </source>
</evidence>
<evidence type="ECO:0000256" key="1">
    <source>
        <dbReference type="SAM" id="MobiDB-lite"/>
    </source>
</evidence>
<dbReference type="EMBL" id="JASCZI010272130">
    <property type="protein sequence ID" value="MED6220437.1"/>
    <property type="molecule type" value="Genomic_DNA"/>
</dbReference>
<comment type="caution">
    <text evidence="2">The sequence shown here is derived from an EMBL/GenBank/DDBJ whole genome shotgun (WGS) entry which is preliminary data.</text>
</comment>
<name>A0ABU6ZEQ6_9FABA</name>
<organism evidence="2 3">
    <name type="scientific">Stylosanthes scabra</name>
    <dbReference type="NCBI Taxonomy" id="79078"/>
    <lineage>
        <taxon>Eukaryota</taxon>
        <taxon>Viridiplantae</taxon>
        <taxon>Streptophyta</taxon>
        <taxon>Embryophyta</taxon>
        <taxon>Tracheophyta</taxon>
        <taxon>Spermatophyta</taxon>
        <taxon>Magnoliopsida</taxon>
        <taxon>eudicotyledons</taxon>
        <taxon>Gunneridae</taxon>
        <taxon>Pentapetalae</taxon>
        <taxon>rosids</taxon>
        <taxon>fabids</taxon>
        <taxon>Fabales</taxon>
        <taxon>Fabaceae</taxon>
        <taxon>Papilionoideae</taxon>
        <taxon>50 kb inversion clade</taxon>
        <taxon>dalbergioids sensu lato</taxon>
        <taxon>Dalbergieae</taxon>
        <taxon>Pterocarpus clade</taxon>
        <taxon>Stylosanthes</taxon>
    </lineage>
</organism>
<dbReference type="Proteomes" id="UP001341840">
    <property type="component" value="Unassembled WGS sequence"/>
</dbReference>
<feature type="compositionally biased region" description="Basic and acidic residues" evidence="1">
    <location>
        <begin position="260"/>
        <end position="289"/>
    </location>
</feature>
<protein>
    <recommendedName>
        <fullName evidence="4">DUF4283 domain-containing protein</fullName>
    </recommendedName>
</protein>
<proteinExistence type="predicted"/>
<reference evidence="2 3" key="1">
    <citation type="journal article" date="2023" name="Plants (Basel)">
        <title>Bridging the Gap: Combining Genomics and Transcriptomics Approaches to Understand Stylosanthes scabra, an Orphan Legume from the Brazilian Caatinga.</title>
        <authorList>
            <person name="Ferreira-Neto J.R.C."/>
            <person name="da Silva M.D."/>
            <person name="Binneck E."/>
            <person name="de Melo N.F."/>
            <person name="da Silva R.H."/>
            <person name="de Melo A.L.T.M."/>
            <person name="Pandolfi V."/>
            <person name="Bustamante F.O."/>
            <person name="Brasileiro-Vidal A.C."/>
            <person name="Benko-Iseppon A.M."/>
        </authorList>
    </citation>
    <scope>NUCLEOTIDE SEQUENCE [LARGE SCALE GENOMIC DNA]</scope>
    <source>
        <tissue evidence="2">Leaves</tissue>
    </source>
</reference>
<gene>
    <name evidence="2" type="ORF">PIB30_044851</name>
</gene>